<dbReference type="InterPro" id="IPR050109">
    <property type="entry name" value="HTH-type_TetR-like_transc_reg"/>
</dbReference>
<dbReference type="InterPro" id="IPR009057">
    <property type="entry name" value="Homeodomain-like_sf"/>
</dbReference>
<dbReference type="PANTHER" id="PTHR30055:SF234">
    <property type="entry name" value="HTH-TYPE TRANSCRIPTIONAL REGULATOR BETI"/>
    <property type="match status" value="1"/>
</dbReference>
<keyword evidence="3" id="KW-0804">Transcription</keyword>
<protein>
    <submittedName>
        <fullName evidence="6">TetR family transcriptional regulator</fullName>
    </submittedName>
</protein>
<dbReference type="GO" id="GO:0000976">
    <property type="term" value="F:transcription cis-regulatory region binding"/>
    <property type="evidence" value="ECO:0007669"/>
    <property type="project" value="TreeGrafter"/>
</dbReference>
<dbReference type="GO" id="GO:0003700">
    <property type="term" value="F:DNA-binding transcription factor activity"/>
    <property type="evidence" value="ECO:0007669"/>
    <property type="project" value="TreeGrafter"/>
</dbReference>
<dbReference type="AlphaFoldDB" id="A0A9W4B0S7"/>
<dbReference type="InterPro" id="IPR001647">
    <property type="entry name" value="HTH_TetR"/>
</dbReference>
<dbReference type="PRINTS" id="PR00455">
    <property type="entry name" value="HTHTETR"/>
</dbReference>
<keyword evidence="2 4" id="KW-0238">DNA-binding</keyword>
<dbReference type="Pfam" id="PF00440">
    <property type="entry name" value="TetR_N"/>
    <property type="match status" value="1"/>
</dbReference>
<keyword evidence="1" id="KW-0805">Transcription regulation</keyword>
<feature type="DNA-binding region" description="H-T-H motif" evidence="4">
    <location>
        <begin position="42"/>
        <end position="61"/>
    </location>
</feature>
<evidence type="ECO:0000259" key="5">
    <source>
        <dbReference type="PROSITE" id="PS50977"/>
    </source>
</evidence>
<dbReference type="PROSITE" id="PS50977">
    <property type="entry name" value="HTH_TETR_2"/>
    <property type="match status" value="1"/>
</dbReference>
<evidence type="ECO:0000256" key="3">
    <source>
        <dbReference type="ARBA" id="ARBA00023163"/>
    </source>
</evidence>
<dbReference type="KEGG" id="mgau:MGALJ_16350"/>
<evidence type="ECO:0000313" key="7">
    <source>
        <dbReference type="Proteomes" id="UP000465785"/>
    </source>
</evidence>
<dbReference type="Proteomes" id="UP000465785">
    <property type="component" value="Chromosome"/>
</dbReference>
<dbReference type="EMBL" id="AP022601">
    <property type="protein sequence ID" value="BBY91966.1"/>
    <property type="molecule type" value="Genomic_DNA"/>
</dbReference>
<evidence type="ECO:0000256" key="4">
    <source>
        <dbReference type="PROSITE-ProRule" id="PRU00335"/>
    </source>
</evidence>
<organism evidence="6 7">
    <name type="scientific">Mycobacterium gallinarum</name>
    <dbReference type="NCBI Taxonomy" id="39689"/>
    <lineage>
        <taxon>Bacteria</taxon>
        <taxon>Bacillati</taxon>
        <taxon>Actinomycetota</taxon>
        <taxon>Actinomycetes</taxon>
        <taxon>Mycobacteriales</taxon>
        <taxon>Mycobacteriaceae</taxon>
        <taxon>Mycobacterium</taxon>
    </lineage>
</organism>
<evidence type="ECO:0000313" key="6">
    <source>
        <dbReference type="EMBL" id="BBY91966.1"/>
    </source>
</evidence>
<dbReference type="RefSeq" id="WP_163728308.1">
    <property type="nucleotide sequence ID" value="NZ_AP022601.1"/>
</dbReference>
<gene>
    <name evidence="6" type="ORF">MGALJ_16350</name>
</gene>
<feature type="domain" description="HTH tetR-type" evidence="5">
    <location>
        <begin position="19"/>
        <end position="79"/>
    </location>
</feature>
<reference evidence="6 7" key="1">
    <citation type="journal article" date="2019" name="Emerg. Microbes Infect.">
        <title>Comprehensive subspecies identification of 175 nontuberculous mycobacteria species based on 7547 genomic profiles.</title>
        <authorList>
            <person name="Matsumoto Y."/>
            <person name="Kinjo T."/>
            <person name="Motooka D."/>
            <person name="Nabeya D."/>
            <person name="Jung N."/>
            <person name="Uechi K."/>
            <person name="Horii T."/>
            <person name="Iida T."/>
            <person name="Fujita J."/>
            <person name="Nakamura S."/>
        </authorList>
    </citation>
    <scope>NUCLEOTIDE SEQUENCE [LARGE SCALE GENOMIC DNA]</scope>
    <source>
        <strain evidence="6 7">JCM 6399</strain>
    </source>
</reference>
<dbReference type="PANTHER" id="PTHR30055">
    <property type="entry name" value="HTH-TYPE TRANSCRIPTIONAL REGULATOR RUTR"/>
    <property type="match status" value="1"/>
</dbReference>
<sequence length="217" mass="23805">MSAAVKRDYRSDLRTAQALETRRVIVTTAAELFAARGYGATTVDAVAEAAGVSRKTVFTAVGGKLDLLKTALDWAVTGDDRQLALADRNELRELLEQADPKKLITGWVHVLVDIDIRVGPLMRALEIAANGDAEAQDLLDESQRRRLAGARAIVRRLAALGALNRGLNQNQGADIAWLAADPMLHDRLVRTRGWSRGRFERWLAELLSEQLIGESVD</sequence>
<name>A0A9W4B0S7_9MYCO</name>
<dbReference type="SUPFAM" id="SSF46689">
    <property type="entry name" value="Homeodomain-like"/>
    <property type="match status" value="1"/>
</dbReference>
<keyword evidence="7" id="KW-1185">Reference proteome</keyword>
<accession>A0A9W4B0S7</accession>
<dbReference type="Gene3D" id="1.10.357.10">
    <property type="entry name" value="Tetracycline Repressor, domain 2"/>
    <property type="match status" value="1"/>
</dbReference>
<evidence type="ECO:0000256" key="2">
    <source>
        <dbReference type="ARBA" id="ARBA00023125"/>
    </source>
</evidence>
<evidence type="ECO:0000256" key="1">
    <source>
        <dbReference type="ARBA" id="ARBA00023015"/>
    </source>
</evidence>
<proteinExistence type="predicted"/>